<dbReference type="RefSeq" id="WP_171835992.1">
    <property type="nucleotide sequence ID" value="NZ_CP053708.1"/>
</dbReference>
<gene>
    <name evidence="2" type="ORF">HN018_08335</name>
</gene>
<dbReference type="Proteomes" id="UP000500767">
    <property type="component" value="Chromosome"/>
</dbReference>
<evidence type="ECO:0000256" key="1">
    <source>
        <dbReference type="SAM" id="SignalP"/>
    </source>
</evidence>
<evidence type="ECO:0000313" key="2">
    <source>
        <dbReference type="EMBL" id="QKE90057.1"/>
    </source>
</evidence>
<dbReference type="Gene3D" id="1.25.40.10">
    <property type="entry name" value="Tetratricopeptide repeat domain"/>
    <property type="match status" value="1"/>
</dbReference>
<keyword evidence="3" id="KW-1185">Reference proteome</keyword>
<evidence type="ECO:0000313" key="3">
    <source>
        <dbReference type="Proteomes" id="UP000500767"/>
    </source>
</evidence>
<feature type="chain" id="PRO_5026727449" evidence="1">
    <location>
        <begin position="25"/>
        <end position="183"/>
    </location>
</feature>
<proteinExistence type="predicted"/>
<dbReference type="EMBL" id="CP053708">
    <property type="protein sequence ID" value="QKE90057.1"/>
    <property type="molecule type" value="Genomic_DNA"/>
</dbReference>
<dbReference type="SUPFAM" id="SSF48452">
    <property type="entry name" value="TPR-like"/>
    <property type="match status" value="1"/>
</dbReference>
<accession>A0A6M8HP46</accession>
<keyword evidence="1" id="KW-0732">Signal</keyword>
<protein>
    <submittedName>
        <fullName evidence="2">Uncharacterized protein</fullName>
    </submittedName>
</protein>
<dbReference type="InterPro" id="IPR011990">
    <property type="entry name" value="TPR-like_helical_dom_sf"/>
</dbReference>
<name>A0A6M8HP46_9PROT</name>
<reference evidence="2 3" key="1">
    <citation type="journal article" date="2014" name="World J. Microbiol. Biotechnol.">
        <title>Biodiversity and physiological characteristics of Antarctic and Arctic lichens-associated bacteria.</title>
        <authorList>
            <person name="Lee Y.M."/>
            <person name="Kim E.H."/>
            <person name="Lee H.K."/>
            <person name="Hong S.G."/>
        </authorList>
    </citation>
    <scope>NUCLEOTIDE SEQUENCE [LARGE SCALE GENOMIC DNA]</scope>
    <source>
        <strain evidence="2 3">PAMC 26569</strain>
    </source>
</reference>
<feature type="signal peptide" evidence="1">
    <location>
        <begin position="1"/>
        <end position="24"/>
    </location>
</feature>
<organism evidence="2 3">
    <name type="scientific">Lichenicola cladoniae</name>
    <dbReference type="NCBI Taxonomy" id="1484109"/>
    <lineage>
        <taxon>Bacteria</taxon>
        <taxon>Pseudomonadati</taxon>
        <taxon>Pseudomonadota</taxon>
        <taxon>Alphaproteobacteria</taxon>
        <taxon>Acetobacterales</taxon>
        <taxon>Acetobacteraceae</taxon>
        <taxon>Lichenicola</taxon>
    </lineage>
</organism>
<dbReference type="PROSITE" id="PS51257">
    <property type="entry name" value="PROKAR_LIPOPROTEIN"/>
    <property type="match status" value="1"/>
</dbReference>
<dbReference type="AlphaFoldDB" id="A0A6M8HP46"/>
<dbReference type="KEGG" id="lck:HN018_08335"/>
<sequence>MSMRLAGVLCAVAAACASVPAAGADPSLAAMQKSLLEAPDAARAALIADRLEAARQAALSPTTRLMLHRGQRELAAGELRASLDDLSDAVELQPDQALLWRERAAVRAMQGDQDGAIQDLGGALNRDPGDVAAWSSLSVIEEHHGDAAAAYAAWEHVLRLDPVIGGGASRLDHLRHQMVGDPT</sequence>